<dbReference type="STRING" id="1423781.FD06_GL000270"/>
<dbReference type="NCBIfam" id="TIGR01593">
    <property type="entry name" value="holin_tox_secr"/>
    <property type="match status" value="1"/>
</dbReference>
<dbReference type="Pfam" id="PF05105">
    <property type="entry name" value="Phage_holin_4_1"/>
    <property type="match status" value="1"/>
</dbReference>
<comment type="caution">
    <text evidence="7">The sequence shown here is derived from an EMBL/GenBank/DDBJ whole genome shotgun (WGS) entry which is preliminary data.</text>
</comment>
<reference evidence="7 8" key="1">
    <citation type="journal article" date="2015" name="Genome Announc.">
        <title>Expanding the biotechnology potential of lactobacilli through comparative genomics of 213 strains and associated genera.</title>
        <authorList>
            <person name="Sun Z."/>
            <person name="Harris H.M."/>
            <person name="McCann A."/>
            <person name="Guo C."/>
            <person name="Argimon S."/>
            <person name="Zhang W."/>
            <person name="Yang X."/>
            <person name="Jeffery I.B."/>
            <person name="Cooney J.C."/>
            <person name="Kagawa T.F."/>
            <person name="Liu W."/>
            <person name="Song Y."/>
            <person name="Salvetti E."/>
            <person name="Wrobel A."/>
            <person name="Rasinkangas P."/>
            <person name="Parkhill J."/>
            <person name="Rea M.C."/>
            <person name="O'Sullivan O."/>
            <person name="Ritari J."/>
            <person name="Douillard F.P."/>
            <person name="Paul Ross R."/>
            <person name="Yang R."/>
            <person name="Briner A.E."/>
            <person name="Felis G.E."/>
            <person name="de Vos W.M."/>
            <person name="Barrangou R."/>
            <person name="Klaenhammer T.R."/>
            <person name="Caufield P.W."/>
            <person name="Cui Y."/>
            <person name="Zhang H."/>
            <person name="O'Toole P.W."/>
        </authorList>
    </citation>
    <scope>NUCLEOTIDE SEQUENCE [LARGE SCALE GENOMIC DNA]</scope>
    <source>
        <strain evidence="7 8">DSM 23829</strain>
    </source>
</reference>
<dbReference type="RefSeq" id="WP_056965762.1">
    <property type="nucleotide sequence ID" value="NZ_AYYQ01000006.1"/>
</dbReference>
<evidence type="ECO:0000313" key="7">
    <source>
        <dbReference type="EMBL" id="KRM69211.1"/>
    </source>
</evidence>
<evidence type="ECO:0000256" key="6">
    <source>
        <dbReference type="SAM" id="Phobius"/>
    </source>
</evidence>
<evidence type="ECO:0008006" key="9">
    <source>
        <dbReference type="Google" id="ProtNLM"/>
    </source>
</evidence>
<gene>
    <name evidence="7" type="ORF">FD06_GL000270</name>
</gene>
<keyword evidence="8" id="KW-1185">Reference proteome</keyword>
<evidence type="ECO:0000256" key="1">
    <source>
        <dbReference type="ARBA" id="ARBA00004141"/>
    </source>
</evidence>
<comment type="subcellular location">
    <subcellularLocation>
        <location evidence="1">Membrane</location>
        <topology evidence="1">Multi-pass membrane protein</topology>
    </subcellularLocation>
</comment>
<evidence type="ECO:0000256" key="3">
    <source>
        <dbReference type="ARBA" id="ARBA00022989"/>
    </source>
</evidence>
<sequence length="136" mass="15513">MNFVESVLVYLFDANGMHLIQWYLILLAIDVVIGSINSIVKSKFKSRSYLYGILRKFGAILLIPLANMIDDLFLNYMHIPLSIDISDMYTMAVLLYEASSIVENFRMMGIFTGNLGAILDKARTYIKNEDEKSSKK</sequence>
<protein>
    <recommendedName>
        <fullName evidence="9">Holin</fullName>
    </recommendedName>
</protein>
<dbReference type="InterPro" id="IPR006480">
    <property type="entry name" value="Phage_holin_4_1"/>
</dbReference>
<feature type="transmembrane region" description="Helical" evidence="6">
    <location>
        <begin position="20"/>
        <end position="40"/>
    </location>
</feature>
<organism evidence="7 8">
    <name type="scientific">Apilactobacillus ozensis DSM 23829 = JCM 17196</name>
    <dbReference type="NCBI Taxonomy" id="1423781"/>
    <lineage>
        <taxon>Bacteria</taxon>
        <taxon>Bacillati</taxon>
        <taxon>Bacillota</taxon>
        <taxon>Bacilli</taxon>
        <taxon>Lactobacillales</taxon>
        <taxon>Lactobacillaceae</taxon>
        <taxon>Apilactobacillus</taxon>
    </lineage>
</organism>
<keyword evidence="3 6" id="KW-1133">Transmembrane helix</keyword>
<name>A0A0R2AYT0_9LACO</name>
<dbReference type="AlphaFoldDB" id="A0A0R2AYT0"/>
<evidence type="ECO:0000256" key="4">
    <source>
        <dbReference type="ARBA" id="ARBA00023136"/>
    </source>
</evidence>
<comment type="similarity">
    <text evidence="5">Belongs to the bacteriophage holin family. Cp-1 holin subfamily.</text>
</comment>
<evidence type="ECO:0000256" key="2">
    <source>
        <dbReference type="ARBA" id="ARBA00022692"/>
    </source>
</evidence>
<dbReference type="EMBL" id="AYYQ01000006">
    <property type="protein sequence ID" value="KRM69211.1"/>
    <property type="molecule type" value="Genomic_DNA"/>
</dbReference>
<accession>A0A0R2AYT0</accession>
<evidence type="ECO:0000256" key="5">
    <source>
        <dbReference type="ARBA" id="ARBA00023600"/>
    </source>
</evidence>
<evidence type="ECO:0000313" key="8">
    <source>
        <dbReference type="Proteomes" id="UP000052012"/>
    </source>
</evidence>
<dbReference type="GO" id="GO:0016020">
    <property type="term" value="C:membrane"/>
    <property type="evidence" value="ECO:0007669"/>
    <property type="project" value="UniProtKB-SubCell"/>
</dbReference>
<proteinExistence type="inferred from homology"/>
<dbReference type="Proteomes" id="UP000052012">
    <property type="component" value="Unassembled WGS sequence"/>
</dbReference>
<keyword evidence="2 6" id="KW-0812">Transmembrane</keyword>
<keyword evidence="4 6" id="KW-0472">Membrane</keyword>
<dbReference type="PATRIC" id="fig|1423781.4.peg.273"/>